<protein>
    <submittedName>
        <fullName evidence="9">Methyl-accepting chemotaxis protein</fullName>
    </submittedName>
</protein>
<dbReference type="InterPro" id="IPR003660">
    <property type="entry name" value="HAMP_dom"/>
</dbReference>
<proteinExistence type="inferred from homology"/>
<evidence type="ECO:0000256" key="2">
    <source>
        <dbReference type="ARBA" id="ARBA00029447"/>
    </source>
</evidence>
<dbReference type="EMBL" id="JAPDPJ010000013">
    <property type="protein sequence ID" value="MCW3786380.1"/>
    <property type="molecule type" value="Genomic_DNA"/>
</dbReference>
<evidence type="ECO:0000259" key="7">
    <source>
        <dbReference type="PROSITE" id="PS50111"/>
    </source>
</evidence>
<dbReference type="PANTHER" id="PTHR43531">
    <property type="entry name" value="PROTEIN ICFG"/>
    <property type="match status" value="1"/>
</dbReference>
<dbReference type="AlphaFoldDB" id="A0AAE3M408"/>
<accession>A0AAE3M408</accession>
<dbReference type="SMART" id="SM00304">
    <property type="entry name" value="HAMP"/>
    <property type="match status" value="1"/>
</dbReference>
<dbReference type="SMART" id="SM01358">
    <property type="entry name" value="HBM"/>
    <property type="match status" value="1"/>
</dbReference>
<name>A0AAE3M408_9BACT</name>
<keyword evidence="6" id="KW-0472">Membrane</keyword>
<dbReference type="Proteomes" id="UP001209229">
    <property type="component" value="Unassembled WGS sequence"/>
</dbReference>
<evidence type="ECO:0000256" key="6">
    <source>
        <dbReference type="SAM" id="Phobius"/>
    </source>
</evidence>
<dbReference type="PANTHER" id="PTHR43531:SF11">
    <property type="entry name" value="METHYL-ACCEPTING CHEMOTAXIS PROTEIN 3"/>
    <property type="match status" value="1"/>
</dbReference>
<keyword evidence="10" id="KW-1185">Reference proteome</keyword>
<dbReference type="GO" id="GO:0007165">
    <property type="term" value="P:signal transduction"/>
    <property type="evidence" value="ECO:0007669"/>
    <property type="project" value="UniProtKB-KW"/>
</dbReference>
<comment type="similarity">
    <text evidence="2">Belongs to the methyl-accepting chemotaxis (MCP) protein family.</text>
</comment>
<keyword evidence="4" id="KW-0175">Coiled coil</keyword>
<dbReference type="Gene3D" id="1.10.287.950">
    <property type="entry name" value="Methyl-accepting chemotaxis protein"/>
    <property type="match status" value="1"/>
</dbReference>
<feature type="transmembrane region" description="Helical" evidence="6">
    <location>
        <begin position="12"/>
        <end position="34"/>
    </location>
</feature>
<dbReference type="Pfam" id="PF00015">
    <property type="entry name" value="MCPsignal"/>
    <property type="match status" value="1"/>
</dbReference>
<dbReference type="CDD" id="cd06225">
    <property type="entry name" value="HAMP"/>
    <property type="match status" value="1"/>
</dbReference>
<dbReference type="SMART" id="SM00283">
    <property type="entry name" value="MA"/>
    <property type="match status" value="1"/>
</dbReference>
<keyword evidence="3" id="KW-0807">Transducer</keyword>
<dbReference type="InterPro" id="IPR032255">
    <property type="entry name" value="HBM"/>
</dbReference>
<keyword evidence="1" id="KW-0145">Chemotaxis</keyword>
<feature type="domain" description="Methyl-accepting transducer" evidence="7">
    <location>
        <begin position="349"/>
        <end position="571"/>
    </location>
</feature>
<dbReference type="InterPro" id="IPR004089">
    <property type="entry name" value="MCPsignal_dom"/>
</dbReference>
<evidence type="ECO:0000313" key="9">
    <source>
        <dbReference type="EMBL" id="MCW3786380.1"/>
    </source>
</evidence>
<comment type="caution">
    <text evidence="9">The sequence shown here is derived from an EMBL/GenBank/DDBJ whole genome shotgun (WGS) entry which is preliminary data.</text>
</comment>
<dbReference type="GO" id="GO:0004888">
    <property type="term" value="F:transmembrane signaling receptor activity"/>
    <property type="evidence" value="ECO:0007669"/>
    <property type="project" value="InterPro"/>
</dbReference>
<keyword evidence="6" id="KW-1133">Transmembrane helix</keyword>
<dbReference type="PROSITE" id="PS50111">
    <property type="entry name" value="CHEMOTAXIS_TRANSDUC_2"/>
    <property type="match status" value="1"/>
</dbReference>
<evidence type="ECO:0000256" key="3">
    <source>
        <dbReference type="PROSITE-ProRule" id="PRU00284"/>
    </source>
</evidence>
<evidence type="ECO:0000313" key="10">
    <source>
        <dbReference type="Proteomes" id="UP001209229"/>
    </source>
</evidence>
<dbReference type="SUPFAM" id="SSF58104">
    <property type="entry name" value="Methyl-accepting chemotaxis protein (MCP) signaling domain"/>
    <property type="match status" value="1"/>
</dbReference>
<gene>
    <name evidence="9" type="ORF">OM075_07870</name>
</gene>
<dbReference type="InterPro" id="IPR004090">
    <property type="entry name" value="Chemotax_Me-accpt_rcpt"/>
</dbReference>
<feature type="compositionally biased region" description="Low complexity" evidence="5">
    <location>
        <begin position="555"/>
        <end position="567"/>
    </location>
</feature>
<feature type="coiled-coil region" evidence="4">
    <location>
        <begin position="385"/>
        <end position="412"/>
    </location>
</feature>
<organism evidence="9 10">
    <name type="scientific">Plebeiibacterium sediminum</name>
    <dbReference type="NCBI Taxonomy" id="2992112"/>
    <lineage>
        <taxon>Bacteria</taxon>
        <taxon>Pseudomonadati</taxon>
        <taxon>Bacteroidota</taxon>
        <taxon>Bacteroidia</taxon>
        <taxon>Marinilabiliales</taxon>
        <taxon>Marinilabiliaceae</taxon>
        <taxon>Plebeiibacterium</taxon>
    </lineage>
</organism>
<evidence type="ECO:0000259" key="8">
    <source>
        <dbReference type="PROSITE" id="PS50885"/>
    </source>
</evidence>
<dbReference type="Pfam" id="PF00672">
    <property type="entry name" value="HAMP"/>
    <property type="match status" value="1"/>
</dbReference>
<dbReference type="PROSITE" id="PS50885">
    <property type="entry name" value="HAMP"/>
    <property type="match status" value="1"/>
</dbReference>
<dbReference type="GO" id="GO:0006935">
    <property type="term" value="P:chemotaxis"/>
    <property type="evidence" value="ECO:0007669"/>
    <property type="project" value="UniProtKB-KW"/>
</dbReference>
<evidence type="ECO:0000256" key="1">
    <source>
        <dbReference type="ARBA" id="ARBA00022500"/>
    </source>
</evidence>
<feature type="region of interest" description="Disordered" evidence="5">
    <location>
        <begin position="548"/>
        <end position="567"/>
    </location>
</feature>
<dbReference type="InterPro" id="IPR051310">
    <property type="entry name" value="MCP_chemotaxis"/>
</dbReference>
<keyword evidence="6" id="KW-0812">Transmembrane</keyword>
<dbReference type="PRINTS" id="PR00260">
    <property type="entry name" value="CHEMTRNSDUCR"/>
</dbReference>
<evidence type="ECO:0000256" key="5">
    <source>
        <dbReference type="SAM" id="MobiDB-lite"/>
    </source>
</evidence>
<dbReference type="GO" id="GO:0005886">
    <property type="term" value="C:plasma membrane"/>
    <property type="evidence" value="ECO:0007669"/>
    <property type="project" value="TreeGrafter"/>
</dbReference>
<feature type="domain" description="HAMP" evidence="8">
    <location>
        <begin position="299"/>
        <end position="351"/>
    </location>
</feature>
<evidence type="ECO:0000256" key="4">
    <source>
        <dbReference type="SAM" id="Coils"/>
    </source>
</evidence>
<reference evidence="9" key="1">
    <citation type="submission" date="2022-10" db="EMBL/GenBank/DDBJ databases">
        <authorList>
            <person name="Yu W.X."/>
        </authorList>
    </citation>
    <scope>NUCLEOTIDE SEQUENCE</scope>
    <source>
        <strain evidence="9">AAT</strain>
    </source>
</reference>
<dbReference type="RefSeq" id="WP_301189944.1">
    <property type="nucleotide sequence ID" value="NZ_JAPDPJ010000013.1"/>
</dbReference>
<sequence>MNLRNISIRFRLALGFNILVLCLIVVGAIGWIGLKNTTNIAKVSNEVRDVQSNLLGARLNVMYFLRFSDSGVISKAIDNLDRAIENVDLAVEKSGNRIENGNDFKVHIQNYKASFNEYVNLENKKEQTFNNWYKVGGDLSKLITADNQANASLIQKLVNPHNSLRISAWEFIANPMSADGSINSDGVSKVKVRLNDCISLLEANKSIYGSNSKIINNLVSKYADYQIAFNDYTKSVVKQGAKVAEMQQEGAEVAQLGEKLVEDILAAEEAVVQSADNQIIFVIVIALILVAIVINRISRSITKPLEEGVRLAEKMSMGDLFHTIEVVGKDEVSRLTMAMDKMCEKLKEVVGEIMSGSQQLTVASEQLNTNSQSISSSSSEQAASLEEVSTAIEEMVANIEQSNDNAEEGEKLADKTMTDIAEVSSESRKAMEANKKIAEKINVVSEIARQTNILALNAAVESARAGEHGKGFAVVAAEVRQLAERSKEAADEIVKLAKESNDLSVASNRKLESVLPGVDKANLFMKEIAASSKEQRTGAGQINSAVQQLNQATQESAAGSEEMASSAEELSSQAIQLRQLIEYFKLEEGVDTKINTKIKSEVKRNMSFNKIHIPNSNSITVNKMSKKEKEEYEVF</sequence>